<name>A0A4Y9QYI2_9BACT</name>
<evidence type="ECO:0000313" key="4">
    <source>
        <dbReference type="Proteomes" id="UP000297647"/>
    </source>
</evidence>
<dbReference type="PANTHER" id="PTHR30023:SF0">
    <property type="entry name" value="PENICILLIN-SENSITIVE CARBOXYPEPTIDASE A"/>
    <property type="match status" value="1"/>
</dbReference>
<dbReference type="GO" id="GO:0004185">
    <property type="term" value="F:serine-type carboxypeptidase activity"/>
    <property type="evidence" value="ECO:0007669"/>
    <property type="project" value="InterPro"/>
</dbReference>
<dbReference type="PANTHER" id="PTHR30023">
    <property type="entry name" value="D-ALANYL-D-ALANINE CARBOXYPEPTIDASE"/>
    <property type="match status" value="1"/>
</dbReference>
<dbReference type="AlphaFoldDB" id="A0A4Y9QYI2"/>
<dbReference type="PRINTS" id="PR00922">
    <property type="entry name" value="DADACBPTASE3"/>
</dbReference>
<dbReference type="EMBL" id="SPSB01000001">
    <property type="protein sequence ID" value="TFV97147.1"/>
    <property type="molecule type" value="Genomic_DNA"/>
</dbReference>
<proteinExistence type="inferred from homology"/>
<comment type="similarity">
    <text evidence="1">Belongs to the peptidase S13 family.</text>
</comment>
<evidence type="ECO:0000256" key="1">
    <source>
        <dbReference type="ARBA" id="ARBA00006096"/>
    </source>
</evidence>
<gene>
    <name evidence="3" type="ORF">E4S40_00385</name>
</gene>
<dbReference type="OrthoDB" id="9802627at2"/>
<dbReference type="GO" id="GO:0000270">
    <property type="term" value="P:peptidoglycan metabolic process"/>
    <property type="evidence" value="ECO:0007669"/>
    <property type="project" value="TreeGrafter"/>
</dbReference>
<dbReference type="GO" id="GO:0006508">
    <property type="term" value="P:proteolysis"/>
    <property type="evidence" value="ECO:0007669"/>
    <property type="project" value="InterPro"/>
</dbReference>
<dbReference type="InterPro" id="IPR012338">
    <property type="entry name" value="Beta-lactam/transpept-like"/>
</dbReference>
<comment type="caution">
    <text evidence="3">The sequence shown here is derived from an EMBL/GenBank/DDBJ whole genome shotgun (WGS) entry which is preliminary data.</text>
</comment>
<reference evidence="3 4" key="1">
    <citation type="submission" date="2019-03" db="EMBL/GenBank/DDBJ databases">
        <title>Algoriphagus sp. nov, a new strain isolated from root system soil of mangrove plant Kandelia.</title>
        <authorList>
            <person name="Yin Q."/>
            <person name="Wang K."/>
            <person name="Song Z."/>
        </authorList>
    </citation>
    <scope>NUCLEOTIDE SEQUENCE [LARGE SCALE GENOMIC DNA]</scope>
    <source>
        <strain evidence="3 4">XY-J91</strain>
    </source>
</reference>
<keyword evidence="4" id="KW-1185">Reference proteome</keyword>
<evidence type="ECO:0000313" key="3">
    <source>
        <dbReference type="EMBL" id="TFV97147.1"/>
    </source>
</evidence>
<sequence length="436" mass="50014">MKKLLPLLIFLLSASCTVQKIQKSFSKSDVFEKGHLGFMLVDPAKEKPLVAINEDKYFIPASNTKLFTFYTAYTVLGDGLVNGLNYLERGDSLIFWGTGDPSLLHPDFKNDKVIEFLKSSNKGLYLLDNFDQVNAFGPGWAWDWYPYYYATERSAFPIYGNVVRFNSKMDASLFSIYPERFKPLLTAKQTNDWSGFRFSRERFENKFTYEISDEIEMEEFERDIPFITSAELTAQMLSEVLDKKITAIKNDRYFNFDPIKLETAPADSLYAQMMKISDNFLAEQLLLLVSDQLNNHLSTREAIDYAKENLLEDLPDEPMWYDGSGLSSRNMFTPRSIIALLGKIREQVPLEKIEAYFPAGGESGTIRNWYPSDPGQPPYIYAKTGTLSMSNALSGYLITKSGKILHFSCLMNNYQIPSNDLKKELQKVLYLIHDTY</sequence>
<protein>
    <submittedName>
        <fullName evidence="3">Peptidase S13</fullName>
    </submittedName>
</protein>
<dbReference type="Proteomes" id="UP000297647">
    <property type="component" value="Unassembled WGS sequence"/>
</dbReference>
<dbReference type="Gene3D" id="3.40.710.10">
    <property type="entry name" value="DD-peptidase/beta-lactamase superfamily"/>
    <property type="match status" value="2"/>
</dbReference>
<dbReference type="SUPFAM" id="SSF56601">
    <property type="entry name" value="beta-lactamase/transpeptidase-like"/>
    <property type="match status" value="1"/>
</dbReference>
<accession>A0A4Y9QYI2</accession>
<organism evidence="3 4">
    <name type="scientific">Algoriphagus kandeliae</name>
    <dbReference type="NCBI Taxonomy" id="2562278"/>
    <lineage>
        <taxon>Bacteria</taxon>
        <taxon>Pseudomonadati</taxon>
        <taxon>Bacteroidota</taxon>
        <taxon>Cytophagia</taxon>
        <taxon>Cytophagales</taxon>
        <taxon>Cyclobacteriaceae</taxon>
        <taxon>Algoriphagus</taxon>
    </lineage>
</organism>
<dbReference type="InterPro" id="IPR000667">
    <property type="entry name" value="Peptidase_S13"/>
</dbReference>
<keyword evidence="2" id="KW-0378">Hydrolase</keyword>
<dbReference type="RefSeq" id="WP_135069190.1">
    <property type="nucleotide sequence ID" value="NZ_SPSB01000001.1"/>
</dbReference>
<dbReference type="Pfam" id="PF02113">
    <property type="entry name" value="Peptidase_S13"/>
    <property type="match status" value="2"/>
</dbReference>
<dbReference type="PROSITE" id="PS51257">
    <property type="entry name" value="PROKAR_LIPOPROTEIN"/>
    <property type="match status" value="1"/>
</dbReference>
<evidence type="ECO:0000256" key="2">
    <source>
        <dbReference type="ARBA" id="ARBA00022801"/>
    </source>
</evidence>